<dbReference type="EMBL" id="JAGSPA010000001">
    <property type="protein sequence ID" value="MBV7255233.1"/>
    <property type="molecule type" value="Genomic_DNA"/>
</dbReference>
<evidence type="ECO:0000259" key="2">
    <source>
        <dbReference type="Pfam" id="PF09832"/>
    </source>
</evidence>
<proteinExistence type="predicted"/>
<feature type="chain" id="PRO_5046622454" evidence="1">
    <location>
        <begin position="26"/>
        <end position="216"/>
    </location>
</feature>
<dbReference type="InterPro" id="IPR018637">
    <property type="entry name" value="DUF2059"/>
</dbReference>
<evidence type="ECO:0000256" key="1">
    <source>
        <dbReference type="SAM" id="SignalP"/>
    </source>
</evidence>
<name>A0ABS6SA33_9SPHN</name>
<evidence type="ECO:0000313" key="3">
    <source>
        <dbReference type="EMBL" id="MBV7255233.1"/>
    </source>
</evidence>
<dbReference type="RefSeq" id="WP_218443503.1">
    <property type="nucleotide sequence ID" value="NZ_JAGSPA010000001.1"/>
</dbReference>
<organism evidence="3 4">
    <name type="scientific">Pacificimonas pallii</name>
    <dbReference type="NCBI Taxonomy" id="2827236"/>
    <lineage>
        <taxon>Bacteria</taxon>
        <taxon>Pseudomonadati</taxon>
        <taxon>Pseudomonadota</taxon>
        <taxon>Alphaproteobacteria</taxon>
        <taxon>Sphingomonadales</taxon>
        <taxon>Sphingosinicellaceae</taxon>
        <taxon>Pacificimonas</taxon>
    </lineage>
</organism>
<evidence type="ECO:0000313" key="4">
    <source>
        <dbReference type="Proteomes" id="UP000722336"/>
    </source>
</evidence>
<protein>
    <submittedName>
        <fullName evidence="3">DUF2059 domain-containing protein</fullName>
    </submittedName>
</protein>
<accession>A0ABS6SA33</accession>
<dbReference type="Pfam" id="PF09832">
    <property type="entry name" value="DUF2059"/>
    <property type="match status" value="1"/>
</dbReference>
<dbReference type="Proteomes" id="UP000722336">
    <property type="component" value="Unassembled WGS sequence"/>
</dbReference>
<comment type="caution">
    <text evidence="3">The sequence shown here is derived from an EMBL/GenBank/DDBJ whole genome shotgun (WGS) entry which is preliminary data.</text>
</comment>
<reference evidence="3 4" key="1">
    <citation type="submission" date="2021-04" db="EMBL/GenBank/DDBJ databases">
        <authorList>
            <person name="Pira H."/>
            <person name="Risdian C."/>
            <person name="Wink J."/>
        </authorList>
    </citation>
    <scope>NUCLEOTIDE SEQUENCE [LARGE SCALE GENOMIC DNA]</scope>
    <source>
        <strain evidence="3 4">WHA3</strain>
    </source>
</reference>
<feature type="signal peptide" evidence="1">
    <location>
        <begin position="1"/>
        <end position="25"/>
    </location>
</feature>
<sequence length="216" mass="23333">MKTVFQAGTAAICMVLMSAGSAANAQVNDGADARLALATEVVDDLLPDGFYRKMMEDTMDQMMNQVMGSMMDMTPADMGVDASMSEEARAATEGKSMREVATAADPAFEERMQITMKIMNAEMANLMEKIEPSVKSALSQSYARRFSADELTDIAGFFDTPSGGKFAAAYMATFTDPEMMQAMQAFVPEIMQAMPGIMVKVQEATAHLPPVKKPGE</sequence>
<keyword evidence="4" id="KW-1185">Reference proteome</keyword>
<gene>
    <name evidence="3" type="ORF">KCG44_00390</name>
</gene>
<feature type="domain" description="DUF2059" evidence="2">
    <location>
        <begin position="135"/>
        <end position="188"/>
    </location>
</feature>
<keyword evidence="1" id="KW-0732">Signal</keyword>